<dbReference type="AlphaFoldDB" id="A0A0W0VLD5"/>
<dbReference type="Proteomes" id="UP000054869">
    <property type="component" value="Unassembled WGS sequence"/>
</dbReference>
<name>A0A0W0VLD5_9GAMM</name>
<dbReference type="PATRIC" id="fig|45067.4.peg.1753"/>
<dbReference type="Gene3D" id="1.20.120.1720">
    <property type="match status" value="1"/>
</dbReference>
<accession>A0A0W0VLD5</accession>
<organism evidence="3 4">
    <name type="scientific">Legionella lansingensis</name>
    <dbReference type="NCBI Taxonomy" id="45067"/>
    <lineage>
        <taxon>Bacteria</taxon>
        <taxon>Pseudomonadati</taxon>
        <taxon>Pseudomonadota</taxon>
        <taxon>Gammaproteobacteria</taxon>
        <taxon>Legionellales</taxon>
        <taxon>Legionellaceae</taxon>
        <taxon>Legionella</taxon>
    </lineage>
</organism>
<feature type="domain" description="Phosphoinositide phosphatase C-terminal" evidence="2">
    <location>
        <begin position="786"/>
        <end position="911"/>
    </location>
</feature>
<comment type="caution">
    <text evidence="3">The sequence shown here is derived from an EMBL/GenBank/DDBJ whole genome shotgun (WGS) entry which is preliminary data.</text>
</comment>
<dbReference type="Pfam" id="PF18363">
    <property type="entry name" value="PI_PP_I"/>
    <property type="match status" value="1"/>
</dbReference>
<dbReference type="Pfam" id="PF18365">
    <property type="entry name" value="PI_PP_C"/>
    <property type="match status" value="1"/>
</dbReference>
<gene>
    <name evidence="3" type="ORF">Llan_1676</name>
</gene>
<evidence type="ECO:0000313" key="4">
    <source>
        <dbReference type="Proteomes" id="UP000054869"/>
    </source>
</evidence>
<protein>
    <submittedName>
        <fullName evidence="3">Oxidoreductase</fullName>
    </submittedName>
</protein>
<dbReference type="RefSeq" id="WP_028372318.1">
    <property type="nucleotide sequence ID" value="NZ_CAAAJD010000002.1"/>
</dbReference>
<feature type="domain" description="Phosphoinositide phosphatase insertion" evidence="1">
    <location>
        <begin position="193"/>
        <end position="295"/>
    </location>
</feature>
<evidence type="ECO:0000259" key="1">
    <source>
        <dbReference type="Pfam" id="PF18363"/>
    </source>
</evidence>
<dbReference type="EMBL" id="LNYI01000033">
    <property type="protein sequence ID" value="KTD20946.1"/>
    <property type="molecule type" value="Genomic_DNA"/>
</dbReference>
<sequence length="919" mass="104855">MVHKTILRLAVGMELPGQLKANLREILGEFEIENYPAVPDLKRSYQRRIDSLEQAFTFILDTIPVLTEKKEALLSYAAWCRQFCSLPVGEVIPIQAYQDTLTRYTALLLNALVDNYPYEDKEGGKIHAAIELLNKAEQYVIMKKGRPDLATLIPIKLNDSIEFVLRWEEQLPPYSETTLQEFRTIKESSLSTPPGWFRKLPSVWQLYLHSCIPAYLLAAESNADVLNKIKMNLNDFDLQWSKIKHDHGLELEGDLISISKNEFPQWFTGLKKEHQQLLKIFCESGYSVPKIDGSFSEFNSRVREWKERSKESNPDIFNAEKLKKLRPLPYWFLVLEDYEQRFLRGVLRSAARVEDCISFVPSRLRRLPLVANLCQTNVFLLNDEGKKVKTYPPRLRSSHLASRDVRKLPIQVRELHAKRNLARIASFADADQALLIQTLISPVKFLEKQIPDYYLDQQRLQTIASFQKEYGQFIRSTNHPLNMDRYLHYTPANAPYCLAILDVADIILMTKSLPGIPLSWDANKIKHIVAEAFQDVLVKNKISSALSLPEHLDSEEQSIKDALSDLFRQNYELLLRTSDWQLLFASQLNLRKKAVEQEKSAEYAENLLDLQALAKEYQAVLNSSYGTATIFDYYGRELFLSSLENLLIGHANGKSYGSCVSGKDRREVVETHTIAMQLYRQLKGRWPSMSDSGTDRAEFVELVATLDVSRHGHEHAGQNADGSDGIKTPANYWPKDIAAAICKKQGKDALLNSDILATNNEVGRIGALDTLITPNYSNCLFSALSLSKRNRETVLSILAILCGEATFLRSKTWSISLFPINPMSRATKIPKAPIGFEAIKEILDCPGTDENALIHKLAQIYFDIGQRPKDNWLRATEIQRVYTALLNLCKDPKSAEEQIRVLDEIKGEIFRSNTQQFIY</sequence>
<reference evidence="3 4" key="1">
    <citation type="submission" date="2015-11" db="EMBL/GenBank/DDBJ databases">
        <title>Genomic analysis of 38 Legionella species identifies large and diverse effector repertoires.</title>
        <authorList>
            <person name="Burstein D."/>
            <person name="Amaro F."/>
            <person name="Zusman T."/>
            <person name="Lifshitz Z."/>
            <person name="Cohen O."/>
            <person name="Gilbert J.A."/>
            <person name="Pupko T."/>
            <person name="Shuman H.A."/>
            <person name="Segal G."/>
        </authorList>
    </citation>
    <scope>NUCLEOTIDE SEQUENCE [LARGE SCALE GENOMIC DNA]</scope>
    <source>
        <strain evidence="3 4">ATCC 49751</strain>
    </source>
</reference>
<dbReference type="InterPro" id="IPR041034">
    <property type="entry name" value="PI_PP_C"/>
</dbReference>
<dbReference type="Gene3D" id="1.10.520.60">
    <property type="match status" value="1"/>
</dbReference>
<dbReference type="OrthoDB" id="5650789at2"/>
<dbReference type="InterPro" id="IPR040769">
    <property type="entry name" value="PI_PP_I"/>
</dbReference>
<proteinExistence type="predicted"/>
<dbReference type="STRING" id="45067.Llan_1676"/>
<evidence type="ECO:0000259" key="2">
    <source>
        <dbReference type="Pfam" id="PF18365"/>
    </source>
</evidence>
<evidence type="ECO:0000313" key="3">
    <source>
        <dbReference type="EMBL" id="KTD20946.1"/>
    </source>
</evidence>
<keyword evidence="4" id="KW-1185">Reference proteome</keyword>
<dbReference type="eggNOG" id="ENOG5033M7N">
    <property type="taxonomic scope" value="Bacteria"/>
</dbReference>
<dbReference type="NCBIfam" id="NF045531">
    <property type="entry name" value="SidP"/>
    <property type="match status" value="1"/>
</dbReference>